<reference evidence="2" key="1">
    <citation type="submission" date="2014-11" db="EMBL/GenBank/DDBJ databases">
        <authorList>
            <person name="Amaro Gonzalez C."/>
        </authorList>
    </citation>
    <scope>NUCLEOTIDE SEQUENCE</scope>
</reference>
<protein>
    <submittedName>
        <fullName evidence="2">Uncharacterized protein</fullName>
    </submittedName>
</protein>
<accession>A0A0E9TA90</accession>
<reference evidence="2" key="2">
    <citation type="journal article" date="2015" name="Fish Shellfish Immunol.">
        <title>Early steps in the European eel (Anguilla anguilla)-Vibrio vulnificus interaction in the gills: Role of the RtxA13 toxin.</title>
        <authorList>
            <person name="Callol A."/>
            <person name="Pajuelo D."/>
            <person name="Ebbesson L."/>
            <person name="Teles M."/>
            <person name="MacKenzie S."/>
            <person name="Amaro C."/>
        </authorList>
    </citation>
    <scope>NUCLEOTIDE SEQUENCE</scope>
</reference>
<sequence length="20" mass="2289">MGQPEKRSLSALTLEQQRCI</sequence>
<evidence type="ECO:0000256" key="1">
    <source>
        <dbReference type="SAM" id="MobiDB-lite"/>
    </source>
</evidence>
<feature type="region of interest" description="Disordered" evidence="1">
    <location>
        <begin position="1"/>
        <end position="20"/>
    </location>
</feature>
<proteinExistence type="predicted"/>
<feature type="compositionally biased region" description="Polar residues" evidence="1">
    <location>
        <begin position="10"/>
        <end position="20"/>
    </location>
</feature>
<evidence type="ECO:0000313" key="2">
    <source>
        <dbReference type="EMBL" id="JAH49638.1"/>
    </source>
</evidence>
<name>A0A0E9TA90_ANGAN</name>
<dbReference type="EMBL" id="GBXM01058939">
    <property type="protein sequence ID" value="JAH49638.1"/>
    <property type="molecule type" value="Transcribed_RNA"/>
</dbReference>
<organism evidence="2">
    <name type="scientific">Anguilla anguilla</name>
    <name type="common">European freshwater eel</name>
    <name type="synonym">Muraena anguilla</name>
    <dbReference type="NCBI Taxonomy" id="7936"/>
    <lineage>
        <taxon>Eukaryota</taxon>
        <taxon>Metazoa</taxon>
        <taxon>Chordata</taxon>
        <taxon>Craniata</taxon>
        <taxon>Vertebrata</taxon>
        <taxon>Euteleostomi</taxon>
        <taxon>Actinopterygii</taxon>
        <taxon>Neopterygii</taxon>
        <taxon>Teleostei</taxon>
        <taxon>Anguilliformes</taxon>
        <taxon>Anguillidae</taxon>
        <taxon>Anguilla</taxon>
    </lineage>
</organism>
<dbReference type="AlphaFoldDB" id="A0A0E9TA90"/>